<dbReference type="SMART" id="SM00487">
    <property type="entry name" value="DEXDc"/>
    <property type="match status" value="1"/>
</dbReference>
<dbReference type="Pfam" id="PF00270">
    <property type="entry name" value="DEAD"/>
    <property type="match status" value="1"/>
</dbReference>
<dbReference type="InterPro" id="IPR011545">
    <property type="entry name" value="DEAD/DEAH_box_helicase_dom"/>
</dbReference>
<evidence type="ECO:0000313" key="12">
    <source>
        <dbReference type="Proteomes" id="UP000054270"/>
    </source>
</evidence>
<dbReference type="STRING" id="945553.A0A0D2PS75"/>
<evidence type="ECO:0000256" key="6">
    <source>
        <dbReference type="ARBA" id="ARBA00034617"/>
    </source>
</evidence>
<comment type="similarity">
    <text evidence="1">Belongs to the helicase family. RecQ subfamily.</text>
</comment>
<dbReference type="GO" id="GO:0043138">
    <property type="term" value="F:3'-5' DNA helicase activity"/>
    <property type="evidence" value="ECO:0007669"/>
    <property type="project" value="UniProtKB-EC"/>
</dbReference>
<evidence type="ECO:0000259" key="10">
    <source>
        <dbReference type="PROSITE" id="PS51194"/>
    </source>
</evidence>
<feature type="domain" description="Helicase C-terminal" evidence="10">
    <location>
        <begin position="307"/>
        <end position="468"/>
    </location>
</feature>
<dbReference type="SUPFAM" id="SSF52540">
    <property type="entry name" value="P-loop containing nucleoside triphosphate hydrolases"/>
    <property type="match status" value="1"/>
</dbReference>
<dbReference type="InterPro" id="IPR027417">
    <property type="entry name" value="P-loop_NTPase"/>
</dbReference>
<accession>A0A0D2PS75</accession>
<keyword evidence="3" id="KW-0067">ATP-binding</keyword>
<gene>
    <name evidence="11" type="ORF">HYPSUDRAFT_644492</name>
</gene>
<dbReference type="SMART" id="SM00490">
    <property type="entry name" value="HELICc"/>
    <property type="match status" value="1"/>
</dbReference>
<reference evidence="12" key="1">
    <citation type="submission" date="2014-04" db="EMBL/GenBank/DDBJ databases">
        <title>Evolutionary Origins and Diversification of the Mycorrhizal Mutualists.</title>
        <authorList>
            <consortium name="DOE Joint Genome Institute"/>
            <consortium name="Mycorrhizal Genomics Consortium"/>
            <person name="Kohler A."/>
            <person name="Kuo A."/>
            <person name="Nagy L.G."/>
            <person name="Floudas D."/>
            <person name="Copeland A."/>
            <person name="Barry K.W."/>
            <person name="Cichocki N."/>
            <person name="Veneault-Fourrey C."/>
            <person name="LaButti K."/>
            <person name="Lindquist E.A."/>
            <person name="Lipzen A."/>
            <person name="Lundell T."/>
            <person name="Morin E."/>
            <person name="Murat C."/>
            <person name="Riley R."/>
            <person name="Ohm R."/>
            <person name="Sun H."/>
            <person name="Tunlid A."/>
            <person name="Henrissat B."/>
            <person name="Grigoriev I.V."/>
            <person name="Hibbett D.S."/>
            <person name="Martin F."/>
        </authorList>
    </citation>
    <scope>NUCLEOTIDE SEQUENCE [LARGE SCALE GENOMIC DNA]</scope>
    <source>
        <strain evidence="12">FD-334 SS-4</strain>
    </source>
</reference>
<dbReference type="PANTHER" id="PTHR13710">
    <property type="entry name" value="DNA HELICASE RECQ FAMILY MEMBER"/>
    <property type="match status" value="1"/>
</dbReference>
<dbReference type="GO" id="GO:0005524">
    <property type="term" value="F:ATP binding"/>
    <property type="evidence" value="ECO:0007669"/>
    <property type="project" value="UniProtKB-KW"/>
</dbReference>
<keyword evidence="4" id="KW-0238">DNA-binding</keyword>
<keyword evidence="2" id="KW-0547">Nucleotide-binding</keyword>
<dbReference type="GO" id="GO:0003677">
    <property type="term" value="F:DNA binding"/>
    <property type="evidence" value="ECO:0007669"/>
    <property type="project" value="UniProtKB-KW"/>
</dbReference>
<dbReference type="OMA" id="NTIYATH"/>
<keyword evidence="12" id="KW-1185">Reference proteome</keyword>
<evidence type="ECO:0000256" key="7">
    <source>
        <dbReference type="ARBA" id="ARBA00034808"/>
    </source>
</evidence>
<feature type="compositionally biased region" description="Polar residues" evidence="8">
    <location>
        <begin position="646"/>
        <end position="672"/>
    </location>
</feature>
<comment type="catalytic activity">
    <reaction evidence="6">
        <text>Couples ATP hydrolysis with the unwinding of duplex DNA by translocating in the 3'-5' direction.</text>
        <dbReference type="EC" id="5.6.2.4"/>
    </reaction>
</comment>
<evidence type="ECO:0000256" key="8">
    <source>
        <dbReference type="SAM" id="MobiDB-lite"/>
    </source>
</evidence>
<sequence length="682" mass="76326">MAENNEYIVPNLAERLQYLRKCPAADITELSSAIPGFAAQLPQDYLMELKSAERIICLRAAIVCRSVTQGIQVPRKMQLQAILAAQLGHDSLVSAGTGSGKTLPIAVNILMDDPADKKITITVSPLKRLQATQQADFNERYGIRTFVINEDTPRDEGWWMSNIYSSTKTIKNPAQHLIVTVEQLFKTAEGHFSRIADLVRTPAFQGLISRINIDEAHSFYTSGLSLYNCPAFRPAWGKLSDLKRILRQTTPWHLFSATFPPHILAAVKEKLMRPTFDYIHQTSNRPNIIYATHEIDKLENLQNYSCFVTSPYNSVAQPHILIFVDDRNLTAKIADHLDSCLPPELQGKGVIKNYHSSMSQLYLDRTHSDFVSPTGTCKILVTTSGQSVGVDFPNVKIVCTVGLPASIVDALQRGGRAIRIGDEDALFVVFHEPWAREITEDEFEEGMDPDRPRADLGANARRQERAPLSAIRLVQCRTCVRQYYAGYLNDQTESATLYTGPFCCDRHDDGFDLQDFLPGSLYQKDLAVAKTSAVVSRAIIRLKSERVELEKLLIKWLNAKVAAEEYSRPSYEILSADKMRDLLRIPSKDAVSPSAIATSLGENQEWQDAYAGELFHLIFEFDMEIKTVKAAKELSKRGRPARAGQPQASVTGDGFINQTSESYGNIESSGTNNKRRRVSEYK</sequence>
<evidence type="ECO:0000256" key="4">
    <source>
        <dbReference type="ARBA" id="ARBA00023125"/>
    </source>
</evidence>
<dbReference type="InterPro" id="IPR001650">
    <property type="entry name" value="Helicase_C-like"/>
</dbReference>
<evidence type="ECO:0000313" key="11">
    <source>
        <dbReference type="EMBL" id="KJA22640.1"/>
    </source>
</evidence>
<dbReference type="EMBL" id="KN817548">
    <property type="protein sequence ID" value="KJA22640.1"/>
    <property type="molecule type" value="Genomic_DNA"/>
</dbReference>
<evidence type="ECO:0000256" key="5">
    <source>
        <dbReference type="ARBA" id="ARBA00023235"/>
    </source>
</evidence>
<dbReference type="GO" id="GO:0005737">
    <property type="term" value="C:cytoplasm"/>
    <property type="evidence" value="ECO:0007669"/>
    <property type="project" value="TreeGrafter"/>
</dbReference>
<dbReference type="Proteomes" id="UP000054270">
    <property type="component" value="Unassembled WGS sequence"/>
</dbReference>
<proteinExistence type="inferred from homology"/>
<dbReference type="Gene3D" id="3.40.50.300">
    <property type="entry name" value="P-loop containing nucleotide triphosphate hydrolases"/>
    <property type="match status" value="2"/>
</dbReference>
<name>A0A0D2PS75_HYPSF</name>
<dbReference type="GO" id="GO:0005694">
    <property type="term" value="C:chromosome"/>
    <property type="evidence" value="ECO:0007669"/>
    <property type="project" value="TreeGrafter"/>
</dbReference>
<dbReference type="GO" id="GO:0000724">
    <property type="term" value="P:double-strand break repair via homologous recombination"/>
    <property type="evidence" value="ECO:0007669"/>
    <property type="project" value="TreeGrafter"/>
</dbReference>
<dbReference type="PROSITE" id="PS51192">
    <property type="entry name" value="HELICASE_ATP_BIND_1"/>
    <property type="match status" value="1"/>
</dbReference>
<keyword evidence="5" id="KW-0413">Isomerase</keyword>
<feature type="compositionally biased region" description="Basic residues" evidence="8">
    <location>
        <begin position="673"/>
        <end position="682"/>
    </location>
</feature>
<evidence type="ECO:0000256" key="1">
    <source>
        <dbReference type="ARBA" id="ARBA00005446"/>
    </source>
</evidence>
<dbReference type="Pfam" id="PF00271">
    <property type="entry name" value="Helicase_C"/>
    <property type="match status" value="1"/>
</dbReference>
<evidence type="ECO:0000259" key="9">
    <source>
        <dbReference type="PROSITE" id="PS51192"/>
    </source>
</evidence>
<dbReference type="PROSITE" id="PS51194">
    <property type="entry name" value="HELICASE_CTER"/>
    <property type="match status" value="1"/>
</dbReference>
<dbReference type="EC" id="5.6.2.4" evidence="7"/>
<dbReference type="OrthoDB" id="5952536at2759"/>
<evidence type="ECO:0000256" key="3">
    <source>
        <dbReference type="ARBA" id="ARBA00022840"/>
    </source>
</evidence>
<dbReference type="InterPro" id="IPR014001">
    <property type="entry name" value="Helicase_ATP-bd"/>
</dbReference>
<organism evidence="11 12">
    <name type="scientific">Hypholoma sublateritium (strain FD-334 SS-4)</name>
    <dbReference type="NCBI Taxonomy" id="945553"/>
    <lineage>
        <taxon>Eukaryota</taxon>
        <taxon>Fungi</taxon>
        <taxon>Dikarya</taxon>
        <taxon>Basidiomycota</taxon>
        <taxon>Agaricomycotina</taxon>
        <taxon>Agaricomycetes</taxon>
        <taxon>Agaricomycetidae</taxon>
        <taxon>Agaricales</taxon>
        <taxon>Agaricineae</taxon>
        <taxon>Strophariaceae</taxon>
        <taxon>Hypholoma</taxon>
    </lineage>
</organism>
<dbReference type="AlphaFoldDB" id="A0A0D2PS75"/>
<evidence type="ECO:0000256" key="2">
    <source>
        <dbReference type="ARBA" id="ARBA00022741"/>
    </source>
</evidence>
<dbReference type="GO" id="GO:0009378">
    <property type="term" value="F:four-way junction helicase activity"/>
    <property type="evidence" value="ECO:0007669"/>
    <property type="project" value="TreeGrafter"/>
</dbReference>
<dbReference type="PANTHER" id="PTHR13710:SF105">
    <property type="entry name" value="ATP-DEPENDENT DNA HELICASE Q1"/>
    <property type="match status" value="1"/>
</dbReference>
<feature type="domain" description="Helicase ATP-binding" evidence="9">
    <location>
        <begin position="82"/>
        <end position="277"/>
    </location>
</feature>
<protein>
    <recommendedName>
        <fullName evidence="7">DNA 3'-5' helicase</fullName>
        <ecNumber evidence="7">5.6.2.4</ecNumber>
    </recommendedName>
</protein>
<feature type="region of interest" description="Disordered" evidence="8">
    <location>
        <begin position="634"/>
        <end position="682"/>
    </location>
</feature>